<dbReference type="AlphaFoldDB" id="A0AAW6WCK8"/>
<comment type="caution">
    <text evidence="1">The sequence shown here is derived from an EMBL/GenBank/DDBJ whole genome shotgun (WGS) entry which is preliminary data.</text>
</comment>
<sequence length="58" mass="6574">MWKCKHCGSVQCFHSINDVDFDKNGVLIKNEFATVTCGSCDSTEDTIQELADWSEEEE</sequence>
<evidence type="ECO:0000313" key="2">
    <source>
        <dbReference type="Proteomes" id="UP001173223"/>
    </source>
</evidence>
<dbReference type="RefSeq" id="WP_285049183.1">
    <property type="nucleotide sequence ID" value="NZ_JAMGTK010000019.1"/>
</dbReference>
<dbReference type="Proteomes" id="UP001173223">
    <property type="component" value="Unassembled WGS sequence"/>
</dbReference>
<name>A0AAW6WCK8_9FUSO</name>
<gene>
    <name evidence="1" type="ORF">MWG07_09895</name>
</gene>
<protein>
    <submittedName>
        <fullName evidence="1">Uncharacterized protein</fullName>
    </submittedName>
</protein>
<dbReference type="EMBL" id="JAMGTK010000019">
    <property type="protein sequence ID" value="MDK4512561.1"/>
    <property type="molecule type" value="Genomic_DNA"/>
</dbReference>
<accession>A0AAW6WCK8</accession>
<organism evidence="1 2">
    <name type="scientific">Fusobacterium necrophorum</name>
    <dbReference type="NCBI Taxonomy" id="859"/>
    <lineage>
        <taxon>Bacteria</taxon>
        <taxon>Fusobacteriati</taxon>
        <taxon>Fusobacteriota</taxon>
        <taxon>Fusobacteriia</taxon>
        <taxon>Fusobacteriales</taxon>
        <taxon>Fusobacteriaceae</taxon>
        <taxon>Fusobacterium</taxon>
    </lineage>
</organism>
<reference evidence="1" key="2">
    <citation type="submission" date="2022-04" db="EMBL/GenBank/DDBJ databases">
        <authorList>
            <person name="Livingstone P.G."/>
        </authorList>
    </citation>
    <scope>NUCLEOTIDE SEQUENCE</scope>
    <source>
        <strain evidence="1">BRON_8</strain>
    </source>
</reference>
<keyword evidence="2" id="KW-1185">Reference proteome</keyword>
<reference evidence="1" key="1">
    <citation type="journal article" date="2022" name="Gene">
        <title>A genome-led study on the pathogenesis of Fusobacterium necrophorum infections.</title>
        <authorList>
            <person name="Thapa G."/>
            <person name="Jayal A."/>
            <person name="Sikazwe E."/>
            <person name="Perry T."/>
            <person name="Mohammed Al Balushi A."/>
            <person name="Livingstone P."/>
        </authorList>
    </citation>
    <scope>NUCLEOTIDE SEQUENCE</scope>
    <source>
        <strain evidence="1">BRON_8</strain>
    </source>
</reference>
<evidence type="ECO:0000313" key="1">
    <source>
        <dbReference type="EMBL" id="MDK4512561.1"/>
    </source>
</evidence>
<proteinExistence type="predicted"/>